<comment type="caution">
    <text evidence="1">The sequence shown here is derived from an EMBL/GenBank/DDBJ whole genome shotgun (WGS) entry which is preliminary data.</text>
</comment>
<protein>
    <submittedName>
        <fullName evidence="1">Uncharacterized protein</fullName>
    </submittedName>
</protein>
<dbReference type="EMBL" id="BARS01055997">
    <property type="protein sequence ID" value="GAG50778.1"/>
    <property type="molecule type" value="Genomic_DNA"/>
</dbReference>
<proteinExistence type="predicted"/>
<organism evidence="1">
    <name type="scientific">marine sediment metagenome</name>
    <dbReference type="NCBI Taxonomy" id="412755"/>
    <lineage>
        <taxon>unclassified sequences</taxon>
        <taxon>metagenomes</taxon>
        <taxon>ecological metagenomes</taxon>
    </lineage>
</organism>
<sequence>RTNSPVHKGKCQRVLILDGSVTRLTSPLYGPKRDNLWLAGTIRRYVGTEAPVSNEDAFLIPGFPDTDPIIRGRTAK</sequence>
<evidence type="ECO:0000313" key="1">
    <source>
        <dbReference type="EMBL" id="GAG50778.1"/>
    </source>
</evidence>
<reference evidence="1" key="1">
    <citation type="journal article" date="2014" name="Front. Microbiol.">
        <title>High frequency of phylogenetically diverse reductive dehalogenase-homologous genes in deep subseafloor sedimentary metagenomes.</title>
        <authorList>
            <person name="Kawai M."/>
            <person name="Futagami T."/>
            <person name="Toyoda A."/>
            <person name="Takaki Y."/>
            <person name="Nishi S."/>
            <person name="Hori S."/>
            <person name="Arai W."/>
            <person name="Tsubouchi T."/>
            <person name="Morono Y."/>
            <person name="Uchiyama I."/>
            <person name="Ito T."/>
            <person name="Fujiyama A."/>
            <person name="Inagaki F."/>
            <person name="Takami H."/>
        </authorList>
    </citation>
    <scope>NUCLEOTIDE SEQUENCE</scope>
    <source>
        <strain evidence="1">Expedition CK06-06</strain>
    </source>
</reference>
<dbReference type="AlphaFoldDB" id="X0YQR8"/>
<accession>X0YQR8</accession>
<gene>
    <name evidence="1" type="ORF">S01H1_82582</name>
</gene>
<name>X0YQR8_9ZZZZ</name>
<feature type="non-terminal residue" evidence="1">
    <location>
        <position position="1"/>
    </location>
</feature>